<accession>A0A4Y2A8V8</accession>
<evidence type="ECO:0000313" key="2">
    <source>
        <dbReference type="Proteomes" id="UP000499080"/>
    </source>
</evidence>
<organism evidence="1 2">
    <name type="scientific">Araneus ventricosus</name>
    <name type="common">Orbweaver spider</name>
    <name type="synonym">Epeira ventricosa</name>
    <dbReference type="NCBI Taxonomy" id="182803"/>
    <lineage>
        <taxon>Eukaryota</taxon>
        <taxon>Metazoa</taxon>
        <taxon>Ecdysozoa</taxon>
        <taxon>Arthropoda</taxon>
        <taxon>Chelicerata</taxon>
        <taxon>Arachnida</taxon>
        <taxon>Araneae</taxon>
        <taxon>Araneomorphae</taxon>
        <taxon>Entelegynae</taxon>
        <taxon>Araneoidea</taxon>
        <taxon>Araneidae</taxon>
        <taxon>Araneus</taxon>
    </lineage>
</organism>
<keyword evidence="2" id="KW-1185">Reference proteome</keyword>
<evidence type="ECO:0000313" key="1">
    <source>
        <dbReference type="EMBL" id="GBL76130.1"/>
    </source>
</evidence>
<reference evidence="1 2" key="1">
    <citation type="journal article" date="2019" name="Sci. Rep.">
        <title>Orb-weaving spider Araneus ventricosus genome elucidates the spidroin gene catalogue.</title>
        <authorList>
            <person name="Kono N."/>
            <person name="Nakamura H."/>
            <person name="Ohtoshi R."/>
            <person name="Moran D.A.P."/>
            <person name="Shinohara A."/>
            <person name="Yoshida Y."/>
            <person name="Fujiwara M."/>
            <person name="Mori M."/>
            <person name="Tomita M."/>
            <person name="Arakawa K."/>
        </authorList>
    </citation>
    <scope>NUCLEOTIDE SEQUENCE [LARGE SCALE GENOMIC DNA]</scope>
</reference>
<gene>
    <name evidence="1" type="ORF">AVEN_234421_1</name>
</gene>
<sequence length="153" mass="18420">MSKTQLTPKIARWALFLEDFNYEIVHRLGKQMKSQYQNQRRLLKKESTEWFVKDRENIREEAKKNILKIQGENRRNYNKKRKKADQCKVEDFVAIQQTQFGTGLKLRSKFFDPYEVVKVKLKDRYDVKKVGQYERPNITSTAADHMKMWGRIS</sequence>
<dbReference type="EMBL" id="BGPR01000009">
    <property type="protein sequence ID" value="GBL76130.1"/>
    <property type="molecule type" value="Genomic_DNA"/>
</dbReference>
<dbReference type="AlphaFoldDB" id="A0A4Y2A8V8"/>
<proteinExistence type="predicted"/>
<comment type="caution">
    <text evidence="1">The sequence shown here is derived from an EMBL/GenBank/DDBJ whole genome shotgun (WGS) entry which is preliminary data.</text>
</comment>
<name>A0A4Y2A8V8_ARAVE</name>
<dbReference type="Proteomes" id="UP000499080">
    <property type="component" value="Unassembled WGS sequence"/>
</dbReference>
<protein>
    <submittedName>
        <fullName evidence="1">Uncharacterized protein</fullName>
    </submittedName>
</protein>